<dbReference type="EMBL" id="GBXM01047836">
    <property type="protein sequence ID" value="JAH60741.1"/>
    <property type="molecule type" value="Transcribed_RNA"/>
</dbReference>
<feature type="transmembrane region" description="Helical" evidence="1">
    <location>
        <begin position="26"/>
        <end position="46"/>
    </location>
</feature>
<reference evidence="2" key="1">
    <citation type="submission" date="2014-11" db="EMBL/GenBank/DDBJ databases">
        <authorList>
            <person name="Amaro Gonzalez C."/>
        </authorList>
    </citation>
    <scope>NUCLEOTIDE SEQUENCE</scope>
</reference>
<reference evidence="2" key="2">
    <citation type="journal article" date="2015" name="Fish Shellfish Immunol.">
        <title>Early steps in the European eel (Anguilla anguilla)-Vibrio vulnificus interaction in the gills: Role of the RtxA13 toxin.</title>
        <authorList>
            <person name="Callol A."/>
            <person name="Pajuelo D."/>
            <person name="Ebbesson L."/>
            <person name="Teles M."/>
            <person name="MacKenzie S."/>
            <person name="Amaro C."/>
        </authorList>
    </citation>
    <scope>NUCLEOTIDE SEQUENCE</scope>
</reference>
<sequence>MSVSLFSRLKNKQLHEHGNFRAGARLTTYIVVSNIVYSMLMSYQLVYYG</sequence>
<name>A0A0E9U4M2_ANGAN</name>
<keyword evidence="1" id="KW-1133">Transmembrane helix</keyword>
<accession>A0A0E9U4M2</accession>
<keyword evidence="1" id="KW-0472">Membrane</keyword>
<evidence type="ECO:0000313" key="2">
    <source>
        <dbReference type="EMBL" id="JAH60741.1"/>
    </source>
</evidence>
<organism evidence="2">
    <name type="scientific">Anguilla anguilla</name>
    <name type="common">European freshwater eel</name>
    <name type="synonym">Muraena anguilla</name>
    <dbReference type="NCBI Taxonomy" id="7936"/>
    <lineage>
        <taxon>Eukaryota</taxon>
        <taxon>Metazoa</taxon>
        <taxon>Chordata</taxon>
        <taxon>Craniata</taxon>
        <taxon>Vertebrata</taxon>
        <taxon>Euteleostomi</taxon>
        <taxon>Actinopterygii</taxon>
        <taxon>Neopterygii</taxon>
        <taxon>Teleostei</taxon>
        <taxon>Anguilliformes</taxon>
        <taxon>Anguillidae</taxon>
        <taxon>Anguilla</taxon>
    </lineage>
</organism>
<proteinExistence type="predicted"/>
<keyword evidence="1" id="KW-0812">Transmembrane</keyword>
<protein>
    <submittedName>
        <fullName evidence="2">Uncharacterized protein</fullName>
    </submittedName>
</protein>
<evidence type="ECO:0000256" key="1">
    <source>
        <dbReference type="SAM" id="Phobius"/>
    </source>
</evidence>
<dbReference type="AlphaFoldDB" id="A0A0E9U4M2"/>